<evidence type="ECO:0000259" key="4">
    <source>
        <dbReference type="Pfam" id="PF01841"/>
    </source>
</evidence>
<evidence type="ECO:0000256" key="1">
    <source>
        <dbReference type="PROSITE-ProRule" id="PRU00339"/>
    </source>
</evidence>
<evidence type="ECO:0000313" key="7">
    <source>
        <dbReference type="Proteomes" id="UP000006054"/>
    </source>
</evidence>
<dbReference type="SUPFAM" id="SSF54001">
    <property type="entry name" value="Cysteine proteinases"/>
    <property type="match status" value="1"/>
</dbReference>
<dbReference type="InterPro" id="IPR002931">
    <property type="entry name" value="Transglutaminase-like"/>
</dbReference>
<sequence precursor="true">MKKIILLLLFVSFILPAYSQTQNKTGWEFIQQNDHKKAREAFQQTLEKDSTNAEANKGMIFLSEVEGDTHGYYLHLNRLMRHHWNENYYDIFKRQISISYSDLKKRMFDKDGNQKMPSRFYVSPALFEAYKEIRKREFEKSKASFAKIHNRLYWSTINGFPNINGYGYTVEYPVEKEAFNPNGSYKIITDKMLSWETLPYFRYDGDIYLDNTEGVHYANTFFNTDKEQEIDFRITRSYPIKIWLDGKQIFASPKTISAHYDAERISMKLPAGNHRILIKYAIGRYFKGGSGSSELDFDGMKSINYDDEEEEEDDKKKKSTIERIEENEDNYYPYYQRNLFIRLTDKNGVTIPLQAYKEPVTYSVATSFENSKTTSLETLEYFKKLVTKDEEKNVKSYFDYYMLIQSHLYYSRGEELEEFFAKKVEANPNSVYFKYLAAKVYNENNKTEKSFDLMGTFDQEKTPIFTLLYKDLKEIDAENQSEEYEEKLDQLDKISRSNFDVIQRKLRFYDQKGRKEERIAYAKKMAKEYPFYSQSLKQYIDDKDNRPEDYFQNQKKDKKDDDKAKEKDYKKALKKYFDTGTYKKLIALYKKDKEVEKVLALYDEMIFVKPNESWLLYQKANYLYSKERYDEAMTTIKQAIPIDPNSSGIYEMIGDIHSDKGDKPTALSYYKKAQKLSSNGYDLDSKIEKIEGEKQYKNKFETPSFEDFKANYEEAVKTEAFKTEFKDSESIILGYTRDIIWNDTTKATHFYSNIMIKILTESGAKLWTQSNFDLLGRVTSAKVIRENGTETRPDVQGSFIIFKNLKVGDIIQVEGMASWSTVSELGNHFGISSYIPFPAPILSAKLEFLIPESQNLFYESHKLDGKPKITNREDGLTSYRWDYKNIPIPIADNAMVDQLEYYPILRVSTTEDWGIIVDWYKAKTYQKLDANYIIDDILKDIIKEEMTDKQKIETIFNYISQNINYSSTSLLQSGYIPKDSDLTCSSKIGDCKDVATIMITMLREIGIESYYVLVKTNKNTQPFMPLEMEFNHAIVAYYLDGKINYSDPTTDFYPYYSLNEGDTEAWALLIKDGENKAFRLPANQTDSTKTFTEYDVRAVLDEYNTLDLEVKTTYTGLVAGRWRSTMELESKDNLPNHIIGSLGSSAFRNLELDEFEFDKVENISVPLDANYKFHAREFTDDVTGIYFMRLPFVKTVEADVSIYGSERTNAMDIKTFTFGQPHIQRIALKMNENFAIKKMPKNINYDTKFGTYTLKLKQTTEGLYIERFVHFKQTRIEPSEFKAFKEFYLQLLKYDNLKVLLQQK</sequence>
<dbReference type="SMART" id="SM00028">
    <property type="entry name" value="TPR"/>
    <property type="match status" value="4"/>
</dbReference>
<dbReference type="KEGG" id="fli:Fleli_3578"/>
<dbReference type="SUPFAM" id="SSF48452">
    <property type="entry name" value="TPR-like"/>
    <property type="match status" value="1"/>
</dbReference>
<keyword evidence="7" id="KW-1185">Reference proteome</keyword>
<dbReference type="InterPro" id="IPR024618">
    <property type="entry name" value="DUF3857"/>
</dbReference>
<dbReference type="InterPro" id="IPR019734">
    <property type="entry name" value="TPR_rpt"/>
</dbReference>
<dbReference type="STRING" id="880071.Fleli_3578"/>
<dbReference type="Pfam" id="PF12969">
    <property type="entry name" value="DUF3857"/>
    <property type="match status" value="1"/>
</dbReference>
<feature type="signal peptide" evidence="3">
    <location>
        <begin position="1"/>
        <end position="19"/>
    </location>
</feature>
<feature type="region of interest" description="Disordered" evidence="2">
    <location>
        <begin position="543"/>
        <end position="564"/>
    </location>
</feature>
<feature type="domain" description="DUF3857" evidence="5">
    <location>
        <begin position="800"/>
        <end position="888"/>
    </location>
</feature>
<dbReference type="Gene3D" id="1.25.40.10">
    <property type="entry name" value="Tetratricopeptide repeat domain"/>
    <property type="match status" value="1"/>
</dbReference>
<dbReference type="EMBL" id="CP003345">
    <property type="protein sequence ID" value="AFM05896.1"/>
    <property type="molecule type" value="Genomic_DNA"/>
</dbReference>
<keyword evidence="3" id="KW-0732">Signal</keyword>
<dbReference type="Gene3D" id="3.10.620.30">
    <property type="match status" value="1"/>
</dbReference>
<dbReference type="PROSITE" id="PS50005">
    <property type="entry name" value="TPR"/>
    <property type="match status" value="3"/>
</dbReference>
<feature type="repeat" description="TPR" evidence="1">
    <location>
        <begin position="613"/>
        <end position="646"/>
    </location>
</feature>
<dbReference type="Pfam" id="PF01841">
    <property type="entry name" value="Transglut_core"/>
    <property type="match status" value="1"/>
</dbReference>
<protein>
    <submittedName>
        <fullName evidence="6">Transglutaminase-like superfamily protein</fullName>
    </submittedName>
</protein>
<feature type="chain" id="PRO_5003685999" evidence="3">
    <location>
        <begin position="20"/>
        <end position="1304"/>
    </location>
</feature>
<dbReference type="eggNOG" id="COG1305">
    <property type="taxonomic scope" value="Bacteria"/>
</dbReference>
<evidence type="ECO:0000259" key="5">
    <source>
        <dbReference type="Pfam" id="PF12969"/>
    </source>
</evidence>
<feature type="domain" description="Transglutaminase-like" evidence="4">
    <location>
        <begin position="937"/>
        <end position="1041"/>
    </location>
</feature>
<evidence type="ECO:0000313" key="6">
    <source>
        <dbReference type="EMBL" id="AFM05896.1"/>
    </source>
</evidence>
<name>I4APL1_BERLS</name>
<dbReference type="Proteomes" id="UP000006054">
    <property type="component" value="Chromosome"/>
</dbReference>
<proteinExistence type="predicted"/>
<keyword evidence="1" id="KW-0802">TPR repeat</keyword>
<evidence type="ECO:0000256" key="3">
    <source>
        <dbReference type="SAM" id="SignalP"/>
    </source>
</evidence>
<dbReference type="Gene3D" id="2.60.120.1130">
    <property type="match status" value="1"/>
</dbReference>
<accession>I4APL1</accession>
<reference evidence="7" key="1">
    <citation type="submission" date="2012-06" db="EMBL/GenBank/DDBJ databases">
        <title>The complete genome of Flexibacter litoralis DSM 6794.</title>
        <authorList>
            <person name="Lucas S."/>
            <person name="Copeland A."/>
            <person name="Lapidus A."/>
            <person name="Glavina del Rio T."/>
            <person name="Dalin E."/>
            <person name="Tice H."/>
            <person name="Bruce D."/>
            <person name="Goodwin L."/>
            <person name="Pitluck S."/>
            <person name="Peters L."/>
            <person name="Ovchinnikova G."/>
            <person name="Lu M."/>
            <person name="Kyrpides N."/>
            <person name="Mavromatis K."/>
            <person name="Ivanova N."/>
            <person name="Brettin T."/>
            <person name="Detter J.C."/>
            <person name="Han C."/>
            <person name="Larimer F."/>
            <person name="Land M."/>
            <person name="Hauser L."/>
            <person name="Markowitz V."/>
            <person name="Cheng J.-F."/>
            <person name="Hugenholtz P."/>
            <person name="Woyke T."/>
            <person name="Wu D."/>
            <person name="Spring S."/>
            <person name="Lang E."/>
            <person name="Kopitz M."/>
            <person name="Brambilla E."/>
            <person name="Klenk H.-P."/>
            <person name="Eisen J.A."/>
        </authorList>
    </citation>
    <scope>NUCLEOTIDE SEQUENCE [LARGE SCALE GENOMIC DNA]</scope>
    <source>
        <strain evidence="7">ATCC 23117 / DSM 6794 / NBRC 15988 / NCIMB 1366 / Sio-4</strain>
    </source>
</reference>
<dbReference type="InterPro" id="IPR038765">
    <property type="entry name" value="Papain-like_cys_pep_sf"/>
</dbReference>
<dbReference type="Gene3D" id="2.60.40.3140">
    <property type="match status" value="1"/>
</dbReference>
<evidence type="ECO:0000256" key="2">
    <source>
        <dbReference type="SAM" id="MobiDB-lite"/>
    </source>
</evidence>
<gene>
    <name evidence="6" type="ordered locus">Fleli_3578</name>
</gene>
<feature type="repeat" description="TPR" evidence="1">
    <location>
        <begin position="19"/>
        <end position="52"/>
    </location>
</feature>
<dbReference type="eggNOG" id="COG0457">
    <property type="taxonomic scope" value="Bacteria"/>
</dbReference>
<feature type="repeat" description="TPR" evidence="1">
    <location>
        <begin position="647"/>
        <end position="680"/>
    </location>
</feature>
<dbReference type="HOGENOM" id="CLU_265549_0_0_10"/>
<dbReference type="RefSeq" id="WP_014799321.1">
    <property type="nucleotide sequence ID" value="NC_018018.1"/>
</dbReference>
<organism evidence="6 7">
    <name type="scientific">Bernardetia litoralis (strain ATCC 23117 / DSM 6794 / NBRC 15988 / NCIMB 1366 / Fx l1 / Sio-4)</name>
    <name type="common">Flexibacter litoralis</name>
    <dbReference type="NCBI Taxonomy" id="880071"/>
    <lineage>
        <taxon>Bacteria</taxon>
        <taxon>Pseudomonadati</taxon>
        <taxon>Bacteroidota</taxon>
        <taxon>Cytophagia</taxon>
        <taxon>Cytophagales</taxon>
        <taxon>Bernardetiaceae</taxon>
        <taxon>Bernardetia</taxon>
    </lineage>
</organism>
<dbReference type="InterPro" id="IPR011990">
    <property type="entry name" value="TPR-like_helical_dom_sf"/>
</dbReference>